<evidence type="ECO:0000313" key="2">
    <source>
        <dbReference type="EMBL" id="BAU92030.1"/>
    </source>
</evidence>
<gene>
    <name evidence="2" type="ORF">MPPM_3425</name>
</gene>
<evidence type="ECO:0000313" key="3">
    <source>
        <dbReference type="Proteomes" id="UP000218288"/>
    </source>
</evidence>
<dbReference type="RefSeq" id="WP_096486058.1">
    <property type="nucleotide sequence ID" value="NZ_AP014809.1"/>
</dbReference>
<dbReference type="AlphaFoldDB" id="A0A160PJS9"/>
<evidence type="ECO:0000256" key="1">
    <source>
        <dbReference type="SAM" id="SignalP"/>
    </source>
</evidence>
<accession>A0A160PJS9</accession>
<reference evidence="2 3" key="1">
    <citation type="journal article" date="2016" name="Genome Announc.">
        <title>Complete Genome Sequence of Methylobacterium populi P-1M, Isolated from Pink-Pigmented Household Biofilm.</title>
        <authorList>
            <person name="Morohoshi T."/>
            <person name="Ikeda T."/>
        </authorList>
    </citation>
    <scope>NUCLEOTIDE SEQUENCE [LARGE SCALE GENOMIC DNA]</scope>
    <source>
        <strain evidence="2 3">P-1M</strain>
    </source>
</reference>
<feature type="chain" id="PRO_5007818879" evidence="1">
    <location>
        <begin position="27"/>
        <end position="108"/>
    </location>
</feature>
<organism evidence="2 3">
    <name type="scientific">Methylorubrum populi</name>
    <dbReference type="NCBI Taxonomy" id="223967"/>
    <lineage>
        <taxon>Bacteria</taxon>
        <taxon>Pseudomonadati</taxon>
        <taxon>Pseudomonadota</taxon>
        <taxon>Alphaproteobacteria</taxon>
        <taxon>Hyphomicrobiales</taxon>
        <taxon>Methylobacteriaceae</taxon>
        <taxon>Methylorubrum</taxon>
    </lineage>
</organism>
<protein>
    <submittedName>
        <fullName evidence="2">Uncharacterized protein</fullName>
    </submittedName>
</protein>
<dbReference type="EMBL" id="AP014809">
    <property type="protein sequence ID" value="BAU92030.1"/>
    <property type="molecule type" value="Genomic_DNA"/>
</dbReference>
<feature type="signal peptide" evidence="1">
    <location>
        <begin position="1"/>
        <end position="26"/>
    </location>
</feature>
<name>A0A160PJS9_9HYPH</name>
<keyword evidence="1" id="KW-0732">Signal</keyword>
<sequence length="108" mass="13425">MRILRLVILAFGMLGGLAGLNATANAAPLPMTSAAAKAAESPLLNSVHWYGRRHYRRVYWRPRYHYRRAYWRPRHYHRRAYWGPRPYYRRPYWRAHYYHRPRFYRPWY</sequence>
<proteinExistence type="predicted"/>
<dbReference type="Proteomes" id="UP000218288">
    <property type="component" value="Chromosome"/>
</dbReference>